<evidence type="ECO:0000313" key="1">
    <source>
        <dbReference type="EMBL" id="OGG31278.1"/>
    </source>
</evidence>
<dbReference type="EMBL" id="MFJX01000018">
    <property type="protein sequence ID" value="OGG31278.1"/>
    <property type="molecule type" value="Genomic_DNA"/>
</dbReference>
<dbReference type="Proteomes" id="UP000176450">
    <property type="component" value="Unassembled WGS sequence"/>
</dbReference>
<gene>
    <name evidence="1" type="ORF">A3A63_01185</name>
</gene>
<dbReference type="AlphaFoldDB" id="A0A1F6B2Y9"/>
<name>A0A1F6B2Y9_9BACT</name>
<accession>A0A1F6B2Y9</accession>
<protein>
    <submittedName>
        <fullName evidence="1">Uncharacterized protein</fullName>
    </submittedName>
</protein>
<reference evidence="1 2" key="1">
    <citation type="journal article" date="2016" name="Nat. Commun.">
        <title>Thousands of microbial genomes shed light on interconnected biogeochemical processes in an aquifer system.</title>
        <authorList>
            <person name="Anantharaman K."/>
            <person name="Brown C.T."/>
            <person name="Hug L.A."/>
            <person name="Sharon I."/>
            <person name="Castelle C.J."/>
            <person name="Probst A.J."/>
            <person name="Thomas B.C."/>
            <person name="Singh A."/>
            <person name="Wilkins M.J."/>
            <person name="Karaoz U."/>
            <person name="Brodie E.L."/>
            <person name="Williams K.H."/>
            <person name="Hubbard S.S."/>
            <person name="Banfield J.F."/>
        </authorList>
    </citation>
    <scope>NUCLEOTIDE SEQUENCE [LARGE SCALE GENOMIC DNA]</scope>
</reference>
<proteinExistence type="predicted"/>
<organism evidence="1 2">
    <name type="scientific">Candidatus Gottesmanbacteria bacterium RIFCSPLOWO2_01_FULL_46_9</name>
    <dbReference type="NCBI Taxonomy" id="1798394"/>
    <lineage>
        <taxon>Bacteria</taxon>
        <taxon>Candidatus Gottesmaniibacteriota</taxon>
    </lineage>
</organism>
<sequence>MDQNDTPVSKKPRGVWIEDGILYAEYINEISLEEILENEKKSIHLINEHKIRCIPLVVLFRNIGKTEFKLSISDFGKTLATFNLFNRTSGIWVVGAEEELKQVISMASRIFVANRIKFADTLDEAKAAAMLLRSSSTSILEKDS</sequence>
<comment type="caution">
    <text evidence="1">The sequence shown here is derived from an EMBL/GenBank/DDBJ whole genome shotgun (WGS) entry which is preliminary data.</text>
</comment>
<evidence type="ECO:0000313" key="2">
    <source>
        <dbReference type="Proteomes" id="UP000176450"/>
    </source>
</evidence>